<protein>
    <submittedName>
        <fullName evidence="9">Trifunctional transcriptional activator/DNA repair protein Ada/methylated-DNA--[protein]-cysteine S-methyltransferase</fullName>
    </submittedName>
</protein>
<dbReference type="InterPro" id="IPR036388">
    <property type="entry name" value="WH-like_DNA-bd_sf"/>
</dbReference>
<keyword evidence="6" id="KW-0234">DNA repair</keyword>
<dbReference type="Gene3D" id="1.10.10.10">
    <property type="entry name" value="Winged helix-like DNA-binding domain superfamily/Winged helix DNA-binding domain"/>
    <property type="match status" value="1"/>
</dbReference>
<dbReference type="CDD" id="cd06445">
    <property type="entry name" value="ATase"/>
    <property type="match status" value="1"/>
</dbReference>
<evidence type="ECO:0000256" key="4">
    <source>
        <dbReference type="ARBA" id="ARBA00022763"/>
    </source>
</evidence>
<evidence type="ECO:0000256" key="3">
    <source>
        <dbReference type="ARBA" id="ARBA00022679"/>
    </source>
</evidence>
<dbReference type="SUPFAM" id="SSF53155">
    <property type="entry name" value="Methylated DNA-protein cysteine methyltransferase domain"/>
    <property type="match status" value="1"/>
</dbReference>
<dbReference type="InterPro" id="IPR001497">
    <property type="entry name" value="MethylDNA_cys_MeTrfase_AS"/>
</dbReference>
<dbReference type="InterPro" id="IPR036217">
    <property type="entry name" value="MethylDNA_cys_MeTrfase_DNAb"/>
</dbReference>
<sequence length="349" mass="38411">MLDLPEPDILYAALIRRDPAYEGRAIVGVKTTGIYCRLTCPSRKPRPENCLWFADPASARAAGFRACRRCHPDGSHAEGFVKLLVRTLQDEPARRWREADLVEMGLDPSTVRRAFQRHYGQSFLQMARAARVKGAMDSLMKGERMIEAQLEAGFESASGFRAAFSRLFGHAPHELRGQGGLRADWIETPLGGMIAITDDQALHLLEFTDRKALPDGLRKLSSMVGGRIGLGRNGVTDQVERELAAYFKGNGPTFSVPVALHGTAFQRQVWQELQRIPAGTTLSYGDLARKIGNPNAVRAVARTNATNRVALVVPCHRVIGADGSMTGYAGGLWRKRRLIEAERAYADGT</sequence>
<dbReference type="NCBIfam" id="TIGR00589">
    <property type="entry name" value="ogt"/>
    <property type="match status" value="1"/>
</dbReference>
<dbReference type="EMBL" id="JAQBIE010000004">
    <property type="protein sequence ID" value="MDB6176842.1"/>
    <property type="molecule type" value="Genomic_DNA"/>
</dbReference>
<gene>
    <name evidence="9" type="ORF">PAF17_04890</name>
</gene>
<dbReference type="Pfam" id="PF02805">
    <property type="entry name" value="Ada_Zn_binding"/>
    <property type="match status" value="1"/>
</dbReference>
<dbReference type="Pfam" id="PF12833">
    <property type="entry name" value="HTH_18"/>
    <property type="match status" value="1"/>
</dbReference>
<comment type="catalytic activity">
    <reaction evidence="7">
        <text>a 6-O-methyl-2'-deoxyguanosine in DNA + L-cysteinyl-[protein] = S-methyl-L-cysteinyl-[protein] + a 2'-deoxyguanosine in DNA</text>
        <dbReference type="Rhea" id="RHEA:24000"/>
        <dbReference type="Rhea" id="RHEA-COMP:10131"/>
        <dbReference type="Rhea" id="RHEA-COMP:10132"/>
        <dbReference type="Rhea" id="RHEA-COMP:11367"/>
        <dbReference type="Rhea" id="RHEA-COMP:11368"/>
        <dbReference type="ChEBI" id="CHEBI:29950"/>
        <dbReference type="ChEBI" id="CHEBI:82612"/>
        <dbReference type="ChEBI" id="CHEBI:85445"/>
        <dbReference type="ChEBI" id="CHEBI:85448"/>
        <dbReference type="EC" id="2.1.1.63"/>
    </reaction>
</comment>
<dbReference type="Pfam" id="PF01035">
    <property type="entry name" value="DNA_binding_1"/>
    <property type="match status" value="1"/>
</dbReference>
<organism evidence="9 10">
    <name type="scientific">Paracoccus onchidii</name>
    <dbReference type="NCBI Taxonomy" id="3017813"/>
    <lineage>
        <taxon>Bacteria</taxon>
        <taxon>Pseudomonadati</taxon>
        <taxon>Pseudomonadota</taxon>
        <taxon>Alphaproteobacteria</taxon>
        <taxon>Rhodobacterales</taxon>
        <taxon>Paracoccaceae</taxon>
        <taxon>Paracoccus</taxon>
    </lineage>
</organism>
<dbReference type="InterPro" id="IPR004026">
    <property type="entry name" value="Ada_DNA_repair_Zn-bd"/>
</dbReference>
<dbReference type="InterPro" id="IPR018060">
    <property type="entry name" value="HTH_AraC"/>
</dbReference>
<evidence type="ECO:0000256" key="6">
    <source>
        <dbReference type="ARBA" id="ARBA00023204"/>
    </source>
</evidence>
<dbReference type="InterPro" id="IPR014048">
    <property type="entry name" value="MethylDNA_cys_MeTrfase_DNA-bd"/>
</dbReference>
<dbReference type="RefSeq" id="WP_271887961.1">
    <property type="nucleotide sequence ID" value="NZ_JAQBIE010000004.1"/>
</dbReference>
<dbReference type="InterPro" id="IPR016221">
    <property type="entry name" value="Bifunct_regulatory_prot_Ada"/>
</dbReference>
<dbReference type="Gene3D" id="3.40.10.10">
    <property type="entry name" value="DNA Methylphosphotriester Repair Domain"/>
    <property type="match status" value="1"/>
</dbReference>
<dbReference type="Gene3D" id="3.30.160.70">
    <property type="entry name" value="Methylated DNA-protein cysteine methyltransferase domain"/>
    <property type="match status" value="1"/>
</dbReference>
<keyword evidence="2" id="KW-0489">Methyltransferase</keyword>
<comment type="caution">
    <text evidence="9">The sequence shown here is derived from an EMBL/GenBank/DDBJ whole genome shotgun (WGS) entry which is preliminary data.</text>
</comment>
<comment type="catalytic activity">
    <reaction evidence="1">
        <text>a 4-O-methyl-thymidine in DNA + L-cysteinyl-[protein] = a thymidine in DNA + S-methyl-L-cysteinyl-[protein]</text>
        <dbReference type="Rhea" id="RHEA:53428"/>
        <dbReference type="Rhea" id="RHEA-COMP:10131"/>
        <dbReference type="Rhea" id="RHEA-COMP:10132"/>
        <dbReference type="Rhea" id="RHEA-COMP:13555"/>
        <dbReference type="Rhea" id="RHEA-COMP:13556"/>
        <dbReference type="ChEBI" id="CHEBI:29950"/>
        <dbReference type="ChEBI" id="CHEBI:82612"/>
        <dbReference type="ChEBI" id="CHEBI:137386"/>
        <dbReference type="ChEBI" id="CHEBI:137387"/>
        <dbReference type="EC" id="2.1.1.63"/>
    </reaction>
</comment>
<dbReference type="SUPFAM" id="SSF46767">
    <property type="entry name" value="Methylated DNA-protein cysteine methyltransferase, C-terminal domain"/>
    <property type="match status" value="1"/>
</dbReference>
<reference evidence="9" key="1">
    <citation type="submission" date="2022-12" db="EMBL/GenBank/DDBJ databases">
        <title>Paracoccus onchidii sp. nov., isolated from a marine invertebrate from the South China Sea.</title>
        <authorList>
            <person name="Xu S."/>
            <person name="Liu Z."/>
            <person name="Xu Y."/>
        </authorList>
    </citation>
    <scope>NUCLEOTIDE SEQUENCE</scope>
    <source>
        <strain evidence="9">Z330</strain>
    </source>
</reference>
<evidence type="ECO:0000256" key="1">
    <source>
        <dbReference type="ARBA" id="ARBA00001286"/>
    </source>
</evidence>
<accession>A0ABT4ZBV3</accession>
<dbReference type="PROSITE" id="PS01124">
    <property type="entry name" value="HTH_ARAC_FAMILY_2"/>
    <property type="match status" value="1"/>
</dbReference>
<dbReference type="SUPFAM" id="SSF57884">
    <property type="entry name" value="Ada DNA repair protein, N-terminal domain (N-Ada 10)"/>
    <property type="match status" value="1"/>
</dbReference>
<evidence type="ECO:0000256" key="5">
    <source>
        <dbReference type="ARBA" id="ARBA00023159"/>
    </source>
</evidence>
<dbReference type="Proteomes" id="UP001165641">
    <property type="component" value="Unassembled WGS sequence"/>
</dbReference>
<keyword evidence="5" id="KW-0010">Activator</keyword>
<dbReference type="PANTHER" id="PTHR10815:SF5">
    <property type="entry name" value="METHYLATED-DNA--PROTEIN-CYSTEINE METHYLTRANSFERASE"/>
    <property type="match status" value="1"/>
</dbReference>
<feature type="domain" description="HTH araC/xylS-type" evidence="8">
    <location>
        <begin position="103"/>
        <end position="178"/>
    </location>
</feature>
<evidence type="ECO:0000259" key="8">
    <source>
        <dbReference type="PROSITE" id="PS01124"/>
    </source>
</evidence>
<evidence type="ECO:0000256" key="2">
    <source>
        <dbReference type="ARBA" id="ARBA00022603"/>
    </source>
</evidence>
<dbReference type="SMART" id="SM00342">
    <property type="entry name" value="HTH_ARAC"/>
    <property type="match status" value="1"/>
</dbReference>
<proteinExistence type="predicted"/>
<dbReference type="InterPro" id="IPR036631">
    <property type="entry name" value="MGMT_N_sf"/>
</dbReference>
<dbReference type="InterPro" id="IPR035451">
    <property type="entry name" value="Ada-like_dom_sf"/>
</dbReference>
<evidence type="ECO:0000313" key="9">
    <source>
        <dbReference type="EMBL" id="MDB6176842.1"/>
    </source>
</evidence>
<keyword evidence="4" id="KW-0227">DNA damage</keyword>
<dbReference type="PIRSF" id="PIRSF000409">
    <property type="entry name" value="Ada"/>
    <property type="match status" value="1"/>
</dbReference>
<name>A0ABT4ZBV3_9RHOB</name>
<evidence type="ECO:0000313" key="10">
    <source>
        <dbReference type="Proteomes" id="UP001165641"/>
    </source>
</evidence>
<keyword evidence="3" id="KW-0808">Transferase</keyword>
<dbReference type="PROSITE" id="PS00374">
    <property type="entry name" value="MGMT"/>
    <property type="match status" value="1"/>
</dbReference>
<dbReference type="PANTHER" id="PTHR10815">
    <property type="entry name" value="METHYLATED-DNA--PROTEIN-CYSTEINE METHYLTRANSFERASE"/>
    <property type="match status" value="1"/>
</dbReference>
<dbReference type="Gene3D" id="1.10.10.60">
    <property type="entry name" value="Homeodomain-like"/>
    <property type="match status" value="1"/>
</dbReference>
<evidence type="ECO:0000256" key="7">
    <source>
        <dbReference type="ARBA" id="ARBA00049348"/>
    </source>
</evidence>
<keyword evidence="10" id="KW-1185">Reference proteome</keyword>